<sequence length="351" mass="38997">MREVVVEGPCVIKVLEGRVKVVGIPVEKGEELKLPPRTFTVVVEDNTKFQTDCRALGEVNLGWEKVAEEIARSGGRVLVLGAIDSGKTYFSTLLSNLSASYFVDGDVGQSSLFLPGFIASTKLSGKRLTLEAKAEELEFFGGITPSLNYRLHANLVSSLVSRGKERLIIVDTDGWFKGVKAMLHKFELTLRVDPDFVVVFDERIREKLPSPYRQRAVAVKGVGLSKDPERRRKNRAQKFREYFSQGRVHLIPLEDFLGERVSDVLLNAWGDYVQLVDETPCVGYRIDVRALRGALLGVVRKGKVVGAGLLLDVEEKAVKFLSRAEEADGVILGTMSLTPDFEERAIQLEKC</sequence>
<dbReference type="Proteomes" id="UP000053480">
    <property type="component" value="Unassembled WGS sequence"/>
</dbReference>
<dbReference type="EMBL" id="JZWS03000013">
    <property type="protein sequence ID" value="MEW9492137.1"/>
    <property type="molecule type" value="Genomic_DNA"/>
</dbReference>
<proteinExistence type="predicted"/>
<evidence type="ECO:0000313" key="2">
    <source>
        <dbReference type="Proteomes" id="UP000053480"/>
    </source>
</evidence>
<protein>
    <submittedName>
        <fullName evidence="1">Clp1/GlmU family protein</fullName>
    </submittedName>
</protein>
<accession>A0ACC6TQN6</accession>
<gene>
    <name evidence="1" type="ORF">TQ35_0008070</name>
</gene>
<comment type="caution">
    <text evidence="1">The sequence shown here is derived from an EMBL/GenBank/DDBJ whole genome shotgun (WGS) entry which is preliminary data.</text>
</comment>
<organism evidence="1 2">
    <name type="scientific">Candidatus Aramenus sulfurataquae</name>
    <dbReference type="NCBI Taxonomy" id="1326980"/>
    <lineage>
        <taxon>Archaea</taxon>
        <taxon>Thermoproteota</taxon>
        <taxon>Thermoprotei</taxon>
        <taxon>Sulfolobales</taxon>
        <taxon>Sulfolobaceae</taxon>
        <taxon>Candidatus Aramenus</taxon>
    </lineage>
</organism>
<reference evidence="1" key="1">
    <citation type="submission" date="2024-07" db="EMBL/GenBank/DDBJ databases">
        <title>Metagenome and Metagenome-Assembled Genomes of Archaea from a hot spring from the geothermal field of Los Azufres, Mexico.</title>
        <authorList>
            <person name="Marin-Paredes R."/>
            <person name="Martinez-Romero E."/>
            <person name="Servin-Garciduenas L.E."/>
        </authorList>
    </citation>
    <scope>NUCLEOTIDE SEQUENCE</scope>
    <source>
        <strain evidence="1">AZ1-454</strain>
    </source>
</reference>
<evidence type="ECO:0000313" key="1">
    <source>
        <dbReference type="EMBL" id="MEW9492137.1"/>
    </source>
</evidence>
<name>A0ACC6TQN6_9CREN</name>